<evidence type="ECO:0000256" key="5">
    <source>
        <dbReference type="ARBA" id="ARBA00023229"/>
    </source>
</evidence>
<keyword evidence="4 7" id="KW-0479">Metal-binding</keyword>
<dbReference type="PANTHER" id="PTHR43181">
    <property type="entry name" value="2-C-METHYL-D-ERYTHRITOL 2,4-CYCLODIPHOSPHATE SYNTHASE, CHLOROPLASTIC"/>
    <property type="match status" value="1"/>
</dbReference>
<feature type="binding site" evidence="7">
    <location>
        <position position="143"/>
    </location>
    <ligand>
        <name>4-CDP-2-C-methyl-D-erythritol 2-phosphate</name>
        <dbReference type="ChEBI" id="CHEBI:57919"/>
    </ligand>
</feature>
<evidence type="ECO:0000313" key="11">
    <source>
        <dbReference type="Proteomes" id="UP000809273"/>
    </source>
</evidence>
<feature type="binding site" evidence="7">
    <location>
        <begin position="62"/>
        <end position="66"/>
    </location>
    <ligand>
        <name>4-CDP-2-C-methyl-D-erythritol 2-phosphate</name>
        <dbReference type="ChEBI" id="CHEBI:57919"/>
    </ligand>
</feature>
<feature type="binding site" evidence="7">
    <location>
        <begin position="35"/>
        <end position="36"/>
    </location>
    <ligand>
        <name>4-CDP-2-C-methyl-D-erythritol 2-phosphate</name>
        <dbReference type="ChEBI" id="CHEBI:57919"/>
    </ligand>
</feature>
<feature type="site" description="Transition state stabilizer" evidence="7">
    <location>
        <position position="35"/>
    </location>
</feature>
<dbReference type="GO" id="GO:0019288">
    <property type="term" value="P:isopentenyl diphosphate biosynthetic process, methylerythritol 4-phosphate pathway"/>
    <property type="evidence" value="ECO:0007669"/>
    <property type="project" value="UniProtKB-UniRule"/>
</dbReference>
<feature type="binding site" evidence="7">
    <location>
        <position position="140"/>
    </location>
    <ligand>
        <name>4-CDP-2-C-methyl-D-erythritol 2-phosphate</name>
        <dbReference type="ChEBI" id="CHEBI:57919"/>
    </ligand>
</feature>
<dbReference type="GO" id="GO:0016114">
    <property type="term" value="P:terpenoid biosynthetic process"/>
    <property type="evidence" value="ECO:0007669"/>
    <property type="project" value="InterPro"/>
</dbReference>
<dbReference type="HAMAP" id="MF_00107">
    <property type="entry name" value="IspF"/>
    <property type="match status" value="1"/>
</dbReference>
<dbReference type="InterPro" id="IPR003526">
    <property type="entry name" value="MECDP_synthase"/>
</dbReference>
<reference evidence="10" key="2">
    <citation type="submission" date="2021-01" db="EMBL/GenBank/DDBJ databases">
        <authorList>
            <person name="Hahn C.R."/>
            <person name="Youssef N.H."/>
            <person name="Elshahed M."/>
        </authorList>
    </citation>
    <scope>NUCLEOTIDE SEQUENCE</scope>
    <source>
        <strain evidence="10">Zod_Metabat.24</strain>
    </source>
</reference>
<dbReference type="EC" id="4.6.1.12" evidence="3 7"/>
<proteinExistence type="inferred from homology"/>
<dbReference type="CDD" id="cd00554">
    <property type="entry name" value="MECDP_synthase"/>
    <property type="match status" value="1"/>
</dbReference>
<evidence type="ECO:0000256" key="1">
    <source>
        <dbReference type="ARBA" id="ARBA00000200"/>
    </source>
</evidence>
<keyword evidence="6 7" id="KW-0456">Lyase</keyword>
<reference evidence="10" key="1">
    <citation type="journal article" date="2021" name="Environ. Microbiol.">
        <title>Genomic characterization of three novel Desulfobacterota classes expand the metabolic and phylogenetic diversity of the phylum.</title>
        <authorList>
            <person name="Murphy C.L."/>
            <person name="Biggerstaff J."/>
            <person name="Eichhorn A."/>
            <person name="Ewing E."/>
            <person name="Shahan R."/>
            <person name="Soriano D."/>
            <person name="Stewart S."/>
            <person name="VanMol K."/>
            <person name="Walker R."/>
            <person name="Walters P."/>
            <person name="Elshahed M.S."/>
            <person name="Youssef N.H."/>
        </authorList>
    </citation>
    <scope>NUCLEOTIDE SEQUENCE</scope>
    <source>
        <strain evidence="10">Zod_Metabat.24</strain>
    </source>
</reference>
<sequence length="170" mass="18055">MMRFGIGYDVHRLVRERRLILGGVTIPYKKGLLGHSDADVLAHAVTDALLGAAGLGDIGLHFPDSDPKYKGADSIALLETAYEKVRSVGFVFNNLDAVIIAEEPKLSLFMPEMKRRIAGALTADPGAINIKATTTEGLGFEGKKKGIAAWAVVSISPTAKKTRKPAGGGR</sequence>
<accession>A0A9D8KDP1</accession>
<evidence type="ECO:0000256" key="8">
    <source>
        <dbReference type="RuleBase" id="RU004395"/>
    </source>
</evidence>
<feature type="binding site" evidence="7">
    <location>
        <begin position="9"/>
        <end position="11"/>
    </location>
    <ligand>
        <name>4-CDP-2-C-methyl-D-erythritol 2-phosphate</name>
        <dbReference type="ChEBI" id="CHEBI:57919"/>
    </ligand>
</feature>
<comment type="function">
    <text evidence="7">Involved in the biosynthesis of isopentenyl diphosphate (IPP) and dimethylallyl diphosphate (DMAPP), two major building blocks of isoprenoid compounds. Catalyzes the conversion of 4-diphosphocytidyl-2-C-methyl-D-erythritol 2-phosphate (CDP-ME2P) to 2-C-methyl-D-erythritol 2,4-cyclodiphosphate (ME-CPP) with a corresponding release of cytidine 5-monophosphate (CMP).</text>
</comment>
<comment type="caution">
    <text evidence="7">Lacks conserved residue(s) required for the propagation of feature annotation.</text>
</comment>
<protein>
    <recommendedName>
        <fullName evidence="3 7">2-C-methyl-D-erythritol 2,4-cyclodiphosphate synthase</fullName>
        <shortName evidence="7">MECDP-synthase</shortName>
        <shortName evidence="7">MECPP-synthase</shortName>
        <shortName evidence="7">MECPS</shortName>
        <ecNumber evidence="3 7">4.6.1.12</ecNumber>
    </recommendedName>
</protein>
<dbReference type="Gene3D" id="3.30.1330.50">
    <property type="entry name" value="2-C-methyl-D-erythritol 2,4-cyclodiphosphate synthase"/>
    <property type="match status" value="1"/>
</dbReference>
<feature type="binding site" evidence="7">
    <location>
        <begin position="133"/>
        <end position="136"/>
    </location>
    <ligand>
        <name>4-CDP-2-C-methyl-D-erythritol 2-phosphate</name>
        <dbReference type="ChEBI" id="CHEBI:57919"/>
    </ligand>
</feature>
<gene>
    <name evidence="7" type="primary">ispF</name>
    <name evidence="10" type="ORF">JW984_03995</name>
</gene>
<evidence type="ECO:0000256" key="3">
    <source>
        <dbReference type="ARBA" id="ARBA00012579"/>
    </source>
</evidence>
<evidence type="ECO:0000259" key="9">
    <source>
        <dbReference type="Pfam" id="PF02542"/>
    </source>
</evidence>
<feature type="site" description="Transition state stabilizer" evidence="7">
    <location>
        <position position="134"/>
    </location>
</feature>
<dbReference type="SUPFAM" id="SSF69765">
    <property type="entry name" value="IpsF-like"/>
    <property type="match status" value="1"/>
</dbReference>
<feature type="binding site" evidence="7">
    <location>
        <position position="11"/>
    </location>
    <ligand>
        <name>a divalent metal cation</name>
        <dbReference type="ChEBI" id="CHEBI:60240"/>
    </ligand>
</feature>
<evidence type="ECO:0000313" key="10">
    <source>
        <dbReference type="EMBL" id="MBN1572340.1"/>
    </source>
</evidence>
<comment type="cofactor">
    <cofactor evidence="7">
        <name>a divalent metal cation</name>
        <dbReference type="ChEBI" id="CHEBI:60240"/>
    </cofactor>
    <text evidence="7">Binds 1 divalent metal cation per subunit.</text>
</comment>
<comment type="similarity">
    <text evidence="7 8">Belongs to the IspF family.</text>
</comment>
<dbReference type="PANTHER" id="PTHR43181:SF1">
    <property type="entry name" value="2-C-METHYL-D-ERYTHRITOL 2,4-CYCLODIPHOSPHATE SYNTHASE, CHLOROPLASTIC"/>
    <property type="match status" value="1"/>
</dbReference>
<feature type="domain" description="2-C-methyl-D-erythritol 2,4-cyclodiphosphate synthase" evidence="9">
    <location>
        <begin position="2"/>
        <end position="155"/>
    </location>
</feature>
<dbReference type="GO" id="GO:0046872">
    <property type="term" value="F:metal ion binding"/>
    <property type="evidence" value="ECO:0007669"/>
    <property type="project" value="UniProtKB-KW"/>
</dbReference>
<keyword evidence="5 7" id="KW-0414">Isoprene biosynthesis</keyword>
<dbReference type="InterPro" id="IPR020555">
    <property type="entry name" value="MECDP_synthase_CS"/>
</dbReference>
<feature type="binding site" evidence="7">
    <location>
        <begin position="57"/>
        <end position="59"/>
    </location>
    <ligand>
        <name>4-CDP-2-C-methyl-D-erythritol 2-phosphate</name>
        <dbReference type="ChEBI" id="CHEBI:57919"/>
    </ligand>
</feature>
<dbReference type="GO" id="GO:0008685">
    <property type="term" value="F:2-C-methyl-D-erythritol 2,4-cyclodiphosphate synthase activity"/>
    <property type="evidence" value="ECO:0007669"/>
    <property type="project" value="UniProtKB-UniRule"/>
</dbReference>
<comment type="pathway">
    <text evidence="2 7">Isoprenoid biosynthesis; isopentenyl diphosphate biosynthesis via DXP pathway; isopentenyl diphosphate from 1-deoxy-D-xylulose 5-phosphate: step 4/6.</text>
</comment>
<dbReference type="InterPro" id="IPR036571">
    <property type="entry name" value="MECDP_synthase_sf"/>
</dbReference>
<dbReference type="NCBIfam" id="TIGR00151">
    <property type="entry name" value="ispF"/>
    <property type="match status" value="1"/>
</dbReference>
<dbReference type="PROSITE" id="PS01350">
    <property type="entry name" value="ISPF"/>
    <property type="match status" value="1"/>
</dbReference>
<comment type="catalytic activity">
    <reaction evidence="1 7 8">
        <text>4-CDP-2-C-methyl-D-erythritol 2-phosphate = 2-C-methyl-D-erythritol 2,4-cyclic diphosphate + CMP</text>
        <dbReference type="Rhea" id="RHEA:23864"/>
        <dbReference type="ChEBI" id="CHEBI:57919"/>
        <dbReference type="ChEBI" id="CHEBI:58483"/>
        <dbReference type="ChEBI" id="CHEBI:60377"/>
        <dbReference type="EC" id="4.6.1.12"/>
    </reaction>
</comment>
<dbReference type="AlphaFoldDB" id="A0A9D8KDP1"/>
<dbReference type="Proteomes" id="UP000809273">
    <property type="component" value="Unassembled WGS sequence"/>
</dbReference>
<evidence type="ECO:0000256" key="7">
    <source>
        <dbReference type="HAMAP-Rule" id="MF_00107"/>
    </source>
</evidence>
<dbReference type="EMBL" id="JAFGIX010000019">
    <property type="protein sequence ID" value="MBN1572340.1"/>
    <property type="molecule type" value="Genomic_DNA"/>
</dbReference>
<evidence type="ECO:0000256" key="6">
    <source>
        <dbReference type="ARBA" id="ARBA00023239"/>
    </source>
</evidence>
<evidence type="ECO:0000256" key="4">
    <source>
        <dbReference type="ARBA" id="ARBA00022723"/>
    </source>
</evidence>
<feature type="binding site" evidence="7">
    <location>
        <position position="9"/>
    </location>
    <ligand>
        <name>a divalent metal cation</name>
        <dbReference type="ChEBI" id="CHEBI:60240"/>
    </ligand>
</feature>
<dbReference type="Pfam" id="PF02542">
    <property type="entry name" value="YgbB"/>
    <property type="match status" value="1"/>
</dbReference>
<comment type="subunit">
    <text evidence="7">Homotrimer.</text>
</comment>
<feature type="binding site" evidence="7">
    <location>
        <position position="43"/>
    </location>
    <ligand>
        <name>a divalent metal cation</name>
        <dbReference type="ChEBI" id="CHEBI:60240"/>
    </ligand>
</feature>
<evidence type="ECO:0000256" key="2">
    <source>
        <dbReference type="ARBA" id="ARBA00004709"/>
    </source>
</evidence>
<name>A0A9D8KDP1_9DELT</name>
<organism evidence="10 11">
    <name type="scientific">Candidatus Zymogenus saltonus</name>
    <dbReference type="NCBI Taxonomy" id="2844893"/>
    <lineage>
        <taxon>Bacteria</taxon>
        <taxon>Deltaproteobacteria</taxon>
        <taxon>Candidatus Zymogenia</taxon>
        <taxon>Candidatus Zymogeniales</taxon>
        <taxon>Candidatus Zymogenaceae</taxon>
        <taxon>Candidatus Zymogenus</taxon>
    </lineage>
</organism>
<comment type="caution">
    <text evidence="10">The sequence shown here is derived from an EMBL/GenBank/DDBJ whole genome shotgun (WGS) entry which is preliminary data.</text>
</comment>